<dbReference type="KEGG" id="pvl:AOB99_17040"/>
<name>A0A379F011_PROMI</name>
<protein>
    <submittedName>
        <fullName evidence="1">Glycosyltransferase</fullName>
    </submittedName>
</protein>
<dbReference type="RefSeq" id="WP_004246527.1">
    <property type="nucleotide sequence ID" value="NZ_ABFDCH020000087.1"/>
</dbReference>
<dbReference type="GO" id="GO:0016740">
    <property type="term" value="F:transferase activity"/>
    <property type="evidence" value="ECO:0007669"/>
    <property type="project" value="UniProtKB-KW"/>
</dbReference>
<dbReference type="AlphaFoldDB" id="A0A379F011"/>
<reference evidence="1 2" key="1">
    <citation type="submission" date="2018-06" db="EMBL/GenBank/DDBJ databases">
        <authorList>
            <consortium name="Pathogen Informatics"/>
            <person name="Doyle S."/>
        </authorList>
    </citation>
    <scope>NUCLEOTIDE SEQUENCE [LARGE SCALE GENOMIC DNA]</scope>
    <source>
        <strain evidence="1 2">NCTC11938</strain>
    </source>
</reference>
<evidence type="ECO:0000313" key="2">
    <source>
        <dbReference type="Proteomes" id="UP000254191"/>
    </source>
</evidence>
<evidence type="ECO:0000313" key="1">
    <source>
        <dbReference type="EMBL" id="SUC11977.1"/>
    </source>
</evidence>
<sequence length="291" mass="34617">MKILEYYFKQLRTLAQPDRVYLKNKFIRNLGYQPNFRHPMSLNEKINARMLFDRDPIYTRLADKISVREYVKEKIGEKYLVKILNTYRHPNEIELNTLPNRFVLKCNHDSGSTIICLDKSQFDLEMAKKKLNFHLKRNLYHVTREWHYKNISAQIICEEYIDLFDTQCPMIPTTCRIHCFHGQPHYAEIDISDTKGCEYINVYDTQWQLQPFTLEDPNTPEYIEKPLQFDNMLTLANKLANGFAYCRVDFLMSETTLLFSEMTFTPNAGRIPIKPKEWDYKLGELWTPIAS</sequence>
<proteinExistence type="predicted"/>
<organism evidence="1 2">
    <name type="scientific">Proteus mirabilis</name>
    <dbReference type="NCBI Taxonomy" id="584"/>
    <lineage>
        <taxon>Bacteria</taxon>
        <taxon>Pseudomonadati</taxon>
        <taxon>Pseudomonadota</taxon>
        <taxon>Gammaproteobacteria</taxon>
        <taxon>Enterobacterales</taxon>
        <taxon>Morganellaceae</taxon>
        <taxon>Proteus</taxon>
    </lineage>
</organism>
<dbReference type="InterPro" id="IPR029465">
    <property type="entry name" value="ATPgrasp_TupA"/>
</dbReference>
<dbReference type="Proteomes" id="UP000254191">
    <property type="component" value="Unassembled WGS sequence"/>
</dbReference>
<keyword evidence="1" id="KW-0808">Transferase</keyword>
<dbReference type="OMA" id="RIHCFHG"/>
<accession>A0A379F011</accession>
<dbReference type="Pfam" id="PF14305">
    <property type="entry name" value="ATPgrasp_TupA"/>
    <property type="match status" value="1"/>
</dbReference>
<gene>
    <name evidence="1" type="ORF">NCTC11938_00183</name>
</gene>
<dbReference type="EMBL" id="UGTS01000001">
    <property type="protein sequence ID" value="SUC11977.1"/>
    <property type="molecule type" value="Genomic_DNA"/>
</dbReference>
<dbReference type="GeneID" id="6802276"/>